<dbReference type="NCBIfam" id="NF041681">
    <property type="entry name" value="HGxxPAAW"/>
    <property type="match status" value="1"/>
</dbReference>
<dbReference type="HOGENOM" id="CLU_172614_3_0_11"/>
<organism evidence="3">
    <name type="scientific">Isoptericola variabilis (strain 225)</name>
    <dbReference type="NCBI Taxonomy" id="743718"/>
    <lineage>
        <taxon>Bacteria</taxon>
        <taxon>Bacillati</taxon>
        <taxon>Actinomycetota</taxon>
        <taxon>Actinomycetes</taxon>
        <taxon>Micrococcales</taxon>
        <taxon>Promicromonosporaceae</taxon>
        <taxon>Isoptericola</taxon>
    </lineage>
</organism>
<keyword evidence="3" id="KW-1185">Reference proteome</keyword>
<name>F6FTU3_ISOV2</name>
<dbReference type="Proteomes" id="UP000009236">
    <property type="component" value="Chromosome"/>
</dbReference>
<evidence type="ECO:0000313" key="2">
    <source>
        <dbReference type="EMBL" id="AEG44220.1"/>
    </source>
</evidence>
<evidence type="ECO:0000313" key="3">
    <source>
        <dbReference type="Proteomes" id="UP000009236"/>
    </source>
</evidence>
<dbReference type="EMBL" id="CP002810">
    <property type="protein sequence ID" value="AEG44220.1"/>
    <property type="molecule type" value="Genomic_DNA"/>
</dbReference>
<feature type="transmembrane region" description="Helical" evidence="1">
    <location>
        <begin position="51"/>
        <end position="70"/>
    </location>
</feature>
<dbReference type="KEGG" id="iva:Isova_1459"/>
<reference evidence="2 3" key="1">
    <citation type="submission" date="2011-05" db="EMBL/GenBank/DDBJ databases">
        <title>Complete sequence of Isoptericola variabilis 225.</title>
        <authorList>
            <consortium name="US DOE Joint Genome Institute"/>
            <person name="Lucas S."/>
            <person name="Han J."/>
            <person name="Lapidus A."/>
            <person name="Cheng J.-F."/>
            <person name="Goodwin L."/>
            <person name="Pitluck S."/>
            <person name="Peters L."/>
            <person name="Mikhailova N."/>
            <person name="Zeytun A."/>
            <person name="Han C."/>
            <person name="Tapia R."/>
            <person name="Land M."/>
            <person name="Hauser L."/>
            <person name="Kyrpides N."/>
            <person name="Ivanova N."/>
            <person name="Pagani I."/>
            <person name="Siebers A."/>
            <person name="Allgaier M."/>
            <person name="Thelen M."/>
            <person name="Hugenholtz P."/>
            <person name="Gladden J."/>
            <person name="Woyke T."/>
        </authorList>
    </citation>
    <scope>NUCLEOTIDE SEQUENCE [LARGE SCALE GENOMIC DNA]</scope>
    <source>
        <strain evidence="3">225</strain>
    </source>
</reference>
<dbReference type="RefSeq" id="WP_013838612.1">
    <property type="nucleotide sequence ID" value="NC_015588.1"/>
</dbReference>
<proteinExistence type="predicted"/>
<dbReference type="AlphaFoldDB" id="F6FTU3"/>
<keyword evidence="1" id="KW-0472">Membrane</keyword>
<dbReference type="eggNOG" id="ENOG5031E0J">
    <property type="taxonomic scope" value="Bacteria"/>
</dbReference>
<protein>
    <submittedName>
        <fullName evidence="2">Uncharacterized protein</fullName>
    </submittedName>
</protein>
<sequence>MTDKSNAEIAYLPPAVPPTNHGHTVAAWTAMIGIMLGALVAAIGVVVAQAVIFWVGMGVVLLACLAGLVLRNMGYGQAKPGVTPQRQSSGHRH</sequence>
<dbReference type="STRING" id="743718.Isova_1459"/>
<gene>
    <name evidence="2" type="ordered locus">Isova_1459</name>
</gene>
<accession>F6FTU3</accession>
<keyword evidence="1" id="KW-1133">Transmembrane helix</keyword>
<feature type="transmembrane region" description="Helical" evidence="1">
    <location>
        <begin position="25"/>
        <end position="45"/>
    </location>
</feature>
<keyword evidence="1" id="KW-0812">Transmembrane</keyword>
<evidence type="ECO:0000256" key="1">
    <source>
        <dbReference type="SAM" id="Phobius"/>
    </source>
</evidence>